<gene>
    <name evidence="5" type="ORF">NS331_23695</name>
</gene>
<feature type="domain" description="Superoxide dismutase copper/zinc binding" evidence="4">
    <location>
        <begin position="55"/>
        <end position="183"/>
    </location>
</feature>
<organism evidence="5 6">
    <name type="scientific">Pseudacidovorax intermedius</name>
    <dbReference type="NCBI Taxonomy" id="433924"/>
    <lineage>
        <taxon>Bacteria</taxon>
        <taxon>Pseudomonadati</taxon>
        <taxon>Pseudomonadota</taxon>
        <taxon>Betaproteobacteria</taxon>
        <taxon>Burkholderiales</taxon>
        <taxon>Comamonadaceae</taxon>
        <taxon>Pseudacidovorax</taxon>
    </lineage>
</organism>
<dbReference type="CDD" id="cd00305">
    <property type="entry name" value="Cu-Zn_Superoxide_Dismutase"/>
    <property type="match status" value="1"/>
</dbReference>
<feature type="chain" id="PRO_5007546400" description="Superoxide dismutase [Cu-Zn]" evidence="3">
    <location>
        <begin position="27"/>
        <end position="185"/>
    </location>
</feature>
<evidence type="ECO:0000259" key="4">
    <source>
        <dbReference type="Pfam" id="PF00080"/>
    </source>
</evidence>
<protein>
    <recommendedName>
        <fullName evidence="2">Superoxide dismutase [Cu-Zn]</fullName>
        <ecNumber evidence="2">1.15.1.1</ecNumber>
    </recommendedName>
</protein>
<dbReference type="OrthoDB" id="5431326at2"/>
<sequence length="185" mass="18532">MNLRPALPSSRLLAAFALAGSSLLLAACAGMGMGASRATATLAPTGAITPNPTMGQVTLTALDHGVRVAGEVRGLPPGSEHGFHIHEKGSCADNGNASGGHFNPTGVTHGKFGAPGSHAGELPSLVADANGVARFSVDVHSISLTDGAANNVVGRAIVVHRDRDDYTSQPAGNSGPRIACGVITR</sequence>
<reference evidence="5 6" key="1">
    <citation type="journal article" date="2016" name="Front. Microbiol.">
        <title>Genomic Resource of Rice Seed Associated Bacteria.</title>
        <authorList>
            <person name="Midha S."/>
            <person name="Bansal K."/>
            <person name="Sharma S."/>
            <person name="Kumar N."/>
            <person name="Patil P.P."/>
            <person name="Chaudhry V."/>
            <person name="Patil P.B."/>
        </authorList>
    </citation>
    <scope>NUCLEOTIDE SEQUENCE [LARGE SCALE GENOMIC DNA]</scope>
    <source>
        <strain evidence="5 6">NS331</strain>
    </source>
</reference>
<dbReference type="EC" id="1.15.1.1" evidence="2"/>
<comment type="catalytic activity">
    <reaction evidence="2">
        <text>2 superoxide + 2 H(+) = H2O2 + O2</text>
        <dbReference type="Rhea" id="RHEA:20696"/>
        <dbReference type="ChEBI" id="CHEBI:15378"/>
        <dbReference type="ChEBI" id="CHEBI:15379"/>
        <dbReference type="ChEBI" id="CHEBI:16240"/>
        <dbReference type="ChEBI" id="CHEBI:18421"/>
        <dbReference type="EC" id="1.15.1.1"/>
    </reaction>
</comment>
<keyword evidence="2" id="KW-0186">Copper</keyword>
<evidence type="ECO:0000256" key="3">
    <source>
        <dbReference type="SAM" id="SignalP"/>
    </source>
</evidence>
<dbReference type="PANTHER" id="PTHR10003">
    <property type="entry name" value="SUPEROXIDE DISMUTASE CU-ZN -RELATED"/>
    <property type="match status" value="1"/>
</dbReference>
<dbReference type="EMBL" id="LDSL01000188">
    <property type="protein sequence ID" value="KTT14462.1"/>
    <property type="molecule type" value="Genomic_DNA"/>
</dbReference>
<accession>A0A147GLR3</accession>
<evidence type="ECO:0000256" key="1">
    <source>
        <dbReference type="ARBA" id="ARBA00010457"/>
    </source>
</evidence>
<dbReference type="PROSITE" id="PS00332">
    <property type="entry name" value="SOD_CU_ZN_2"/>
    <property type="match status" value="1"/>
</dbReference>
<proteinExistence type="inferred from homology"/>
<name>A0A147GLR3_9BURK</name>
<comment type="cofactor">
    <cofactor evidence="2">
        <name>Zn(2+)</name>
        <dbReference type="ChEBI" id="CHEBI:29105"/>
    </cofactor>
    <text evidence="2">Binds 1 zinc ion per subunit.</text>
</comment>
<keyword evidence="2" id="KW-0560">Oxidoreductase</keyword>
<dbReference type="Gene3D" id="2.60.40.200">
    <property type="entry name" value="Superoxide dismutase, copper/zinc binding domain"/>
    <property type="match status" value="1"/>
</dbReference>
<dbReference type="GO" id="GO:0004784">
    <property type="term" value="F:superoxide dismutase activity"/>
    <property type="evidence" value="ECO:0007669"/>
    <property type="project" value="UniProtKB-EC"/>
</dbReference>
<comment type="similarity">
    <text evidence="1 2">Belongs to the Cu-Zn superoxide dismutase family.</text>
</comment>
<evidence type="ECO:0000313" key="5">
    <source>
        <dbReference type="EMBL" id="KTT14462.1"/>
    </source>
</evidence>
<dbReference type="PRINTS" id="PR00068">
    <property type="entry name" value="CUZNDISMTASE"/>
</dbReference>
<dbReference type="Proteomes" id="UP000072741">
    <property type="component" value="Unassembled WGS sequence"/>
</dbReference>
<comment type="caution">
    <text evidence="5">The sequence shown here is derived from an EMBL/GenBank/DDBJ whole genome shotgun (WGS) entry which is preliminary data.</text>
</comment>
<evidence type="ECO:0000256" key="2">
    <source>
        <dbReference type="RuleBase" id="RU000393"/>
    </source>
</evidence>
<dbReference type="GO" id="GO:0005507">
    <property type="term" value="F:copper ion binding"/>
    <property type="evidence" value="ECO:0007669"/>
    <property type="project" value="InterPro"/>
</dbReference>
<dbReference type="SUPFAM" id="SSF49329">
    <property type="entry name" value="Cu,Zn superoxide dismutase-like"/>
    <property type="match status" value="1"/>
</dbReference>
<keyword evidence="3" id="KW-0732">Signal</keyword>
<dbReference type="Pfam" id="PF00080">
    <property type="entry name" value="Sod_Cu"/>
    <property type="match status" value="1"/>
</dbReference>
<dbReference type="PATRIC" id="fig|433924.3.peg.1954"/>
<dbReference type="PROSITE" id="PS51257">
    <property type="entry name" value="PROKAR_LIPOPROTEIN"/>
    <property type="match status" value="1"/>
</dbReference>
<comment type="cofactor">
    <cofactor evidence="2">
        <name>Cu cation</name>
        <dbReference type="ChEBI" id="CHEBI:23378"/>
    </cofactor>
    <text evidence="2">Binds 1 copper ion per subunit.</text>
</comment>
<dbReference type="InterPro" id="IPR024134">
    <property type="entry name" value="SOD_Cu/Zn_/chaperone"/>
</dbReference>
<dbReference type="AlphaFoldDB" id="A0A147GLR3"/>
<keyword evidence="2" id="KW-0862">Zinc</keyword>
<comment type="function">
    <text evidence="2">Destroys radicals which are normally produced within the cells and which are toxic to biological systems.</text>
</comment>
<keyword evidence="2" id="KW-0479">Metal-binding</keyword>
<evidence type="ECO:0000313" key="6">
    <source>
        <dbReference type="Proteomes" id="UP000072741"/>
    </source>
</evidence>
<dbReference type="InterPro" id="IPR018152">
    <property type="entry name" value="SOD_Cu/Zn_BS"/>
</dbReference>
<dbReference type="PROSITE" id="PS00087">
    <property type="entry name" value="SOD_CU_ZN_1"/>
    <property type="match status" value="1"/>
</dbReference>
<dbReference type="InterPro" id="IPR036423">
    <property type="entry name" value="SOD-like_Cu/Zn_dom_sf"/>
</dbReference>
<dbReference type="RefSeq" id="WP_058644379.1">
    <property type="nucleotide sequence ID" value="NZ_LDSL01000188.1"/>
</dbReference>
<keyword evidence="6" id="KW-1185">Reference proteome</keyword>
<feature type="signal peptide" evidence="3">
    <location>
        <begin position="1"/>
        <end position="26"/>
    </location>
</feature>
<dbReference type="InterPro" id="IPR001424">
    <property type="entry name" value="SOD_Cu_Zn_dom"/>
</dbReference>